<reference evidence="2" key="1">
    <citation type="journal article" date="2023" name="Mol. Phylogenet. Evol.">
        <title>Genome-scale phylogeny and comparative genomics of the fungal order Sordariales.</title>
        <authorList>
            <person name="Hensen N."/>
            <person name="Bonometti L."/>
            <person name="Westerberg I."/>
            <person name="Brannstrom I.O."/>
            <person name="Guillou S."/>
            <person name="Cros-Aarteil S."/>
            <person name="Calhoun S."/>
            <person name="Haridas S."/>
            <person name="Kuo A."/>
            <person name="Mondo S."/>
            <person name="Pangilinan J."/>
            <person name="Riley R."/>
            <person name="LaButti K."/>
            <person name="Andreopoulos B."/>
            <person name="Lipzen A."/>
            <person name="Chen C."/>
            <person name="Yan M."/>
            <person name="Daum C."/>
            <person name="Ng V."/>
            <person name="Clum A."/>
            <person name="Steindorff A."/>
            <person name="Ohm R.A."/>
            <person name="Martin F."/>
            <person name="Silar P."/>
            <person name="Natvig D.O."/>
            <person name="Lalanne C."/>
            <person name="Gautier V."/>
            <person name="Ament-Velasquez S.L."/>
            <person name="Kruys A."/>
            <person name="Hutchinson M.I."/>
            <person name="Powell A.J."/>
            <person name="Barry K."/>
            <person name="Miller A.N."/>
            <person name="Grigoriev I.V."/>
            <person name="Debuchy R."/>
            <person name="Gladieux P."/>
            <person name="Hiltunen Thoren M."/>
            <person name="Johannesson H."/>
        </authorList>
    </citation>
    <scope>NUCLEOTIDE SEQUENCE</scope>
    <source>
        <strain evidence="2">PSN293</strain>
    </source>
</reference>
<accession>A0AAN6YD12</accession>
<feature type="region of interest" description="Disordered" evidence="1">
    <location>
        <begin position="378"/>
        <end position="514"/>
    </location>
</feature>
<name>A0AAN6YD12_9PEZI</name>
<reference evidence="2" key="2">
    <citation type="submission" date="2023-05" db="EMBL/GenBank/DDBJ databases">
        <authorList>
            <consortium name="Lawrence Berkeley National Laboratory"/>
            <person name="Steindorff A."/>
            <person name="Hensen N."/>
            <person name="Bonometti L."/>
            <person name="Westerberg I."/>
            <person name="Brannstrom I.O."/>
            <person name="Guillou S."/>
            <person name="Cros-Aarteil S."/>
            <person name="Calhoun S."/>
            <person name="Haridas S."/>
            <person name="Kuo A."/>
            <person name="Mondo S."/>
            <person name="Pangilinan J."/>
            <person name="Riley R."/>
            <person name="Labutti K."/>
            <person name="Andreopoulos B."/>
            <person name="Lipzen A."/>
            <person name="Chen C."/>
            <person name="Yanf M."/>
            <person name="Daum C."/>
            <person name="Ng V."/>
            <person name="Clum A."/>
            <person name="Ohm R."/>
            <person name="Martin F."/>
            <person name="Silar P."/>
            <person name="Natvig D."/>
            <person name="Lalanne C."/>
            <person name="Gautier V."/>
            <person name="Ament-Velasquez S.L."/>
            <person name="Kruys A."/>
            <person name="Hutchinson M.I."/>
            <person name="Powell A.J."/>
            <person name="Barry K."/>
            <person name="Miller A.N."/>
            <person name="Grigoriev I.V."/>
            <person name="Debuchy R."/>
            <person name="Gladieux P."/>
            <person name="Thoren M.H."/>
            <person name="Johannesson H."/>
        </authorList>
    </citation>
    <scope>NUCLEOTIDE SEQUENCE</scope>
    <source>
        <strain evidence="2">PSN293</strain>
    </source>
</reference>
<evidence type="ECO:0000313" key="3">
    <source>
        <dbReference type="Proteomes" id="UP001301769"/>
    </source>
</evidence>
<comment type="caution">
    <text evidence="2">The sequence shown here is derived from an EMBL/GenBank/DDBJ whole genome shotgun (WGS) entry which is preliminary data.</text>
</comment>
<feature type="compositionally biased region" description="Low complexity" evidence="1">
    <location>
        <begin position="456"/>
        <end position="497"/>
    </location>
</feature>
<proteinExistence type="predicted"/>
<dbReference type="Proteomes" id="UP001301769">
    <property type="component" value="Unassembled WGS sequence"/>
</dbReference>
<protein>
    <submittedName>
        <fullName evidence="2">Uncharacterized protein</fullName>
    </submittedName>
</protein>
<feature type="compositionally biased region" description="Pro residues" evidence="1">
    <location>
        <begin position="317"/>
        <end position="327"/>
    </location>
</feature>
<feature type="compositionally biased region" description="Low complexity" evidence="1">
    <location>
        <begin position="328"/>
        <end position="353"/>
    </location>
</feature>
<feature type="compositionally biased region" description="Low complexity" evidence="1">
    <location>
        <begin position="429"/>
        <end position="446"/>
    </location>
</feature>
<feature type="compositionally biased region" description="Acidic residues" evidence="1">
    <location>
        <begin position="702"/>
        <end position="711"/>
    </location>
</feature>
<dbReference type="EMBL" id="MU858069">
    <property type="protein sequence ID" value="KAK4216360.1"/>
    <property type="molecule type" value="Genomic_DNA"/>
</dbReference>
<dbReference type="AlphaFoldDB" id="A0AAN6YD12"/>
<feature type="region of interest" description="Disordered" evidence="1">
    <location>
        <begin position="695"/>
        <end position="727"/>
    </location>
</feature>
<feature type="region of interest" description="Disordered" evidence="1">
    <location>
        <begin position="310"/>
        <end position="362"/>
    </location>
</feature>
<gene>
    <name evidence="2" type="ORF">QBC37DRAFT_385467</name>
</gene>
<sequence>MFGNLTHLMHSAAASTEPPKDVPPPTPVNFPRCTPREPEIASDQPTPAKPLCATLQGIIRPTEVTIAHLEALGTRVIFDSPLADLIPDPSYIPDFDAWDALSPDDVHDANESTRVQLNTGNLSPGCQTYLDRARELSIPNSAAYRTVRRMPPPKGQPQARLGNSFEFFRHLELYSTYWDDTSKSPPPKPKTEKDGDDKDSTENAPSKSRVDPDAGPFWRTGTGHQMPPEHRQNILTAFLKLVAYDYGCNVSAPRTEPRLYLTSNPPPGAPKTATPKKSYFSSGCTFIFRTPTTREAARSGLVEGPLAAVSARHSTSFPPPRPAPSAPTSPTTTSSSQAATESSTAASATTTTARQGADRDSTMDLGREIVAALITAQHRAREGKTEKRIGEGAWWTTKPRWGGGPGGPIGREVEMQSSEDVVGDKDEASPSSVSASTSSSSSSASSIEAPLKQKKPAGSASSPPAGSGIDLSLPRRPGSGSTSSSSSTSSLSSRSLPKWPGLPSASGGQKGAKRLKKSGNLAIYDSYRMVRPPAAAWDKKTKYEAIGRTRGADYDDIFVISALFHHISVVRVRVPDRLLAVLDGAPDDGSKAWGQLEIRRSKWFDFFRVEDRIAAMRLLWSMMNYLMRADKPETEAEEKVSGEDVNTGEREKEVGLGNGQQEAAAAAVVPEVKPELQLPVEPTPAVAVAIAPAEVPLPADETSLEEEEEEVQAERKDGQGDVEMANS</sequence>
<keyword evidence="3" id="KW-1185">Reference proteome</keyword>
<feature type="region of interest" description="Disordered" evidence="1">
    <location>
        <begin position="1"/>
        <end position="26"/>
    </location>
</feature>
<feature type="compositionally biased region" description="Basic and acidic residues" evidence="1">
    <location>
        <begin position="379"/>
        <end position="390"/>
    </location>
</feature>
<feature type="compositionally biased region" description="Basic and acidic residues" evidence="1">
    <location>
        <begin position="189"/>
        <end position="201"/>
    </location>
</feature>
<evidence type="ECO:0000313" key="2">
    <source>
        <dbReference type="EMBL" id="KAK4216360.1"/>
    </source>
</evidence>
<organism evidence="2 3">
    <name type="scientific">Rhypophila decipiens</name>
    <dbReference type="NCBI Taxonomy" id="261697"/>
    <lineage>
        <taxon>Eukaryota</taxon>
        <taxon>Fungi</taxon>
        <taxon>Dikarya</taxon>
        <taxon>Ascomycota</taxon>
        <taxon>Pezizomycotina</taxon>
        <taxon>Sordariomycetes</taxon>
        <taxon>Sordariomycetidae</taxon>
        <taxon>Sordariales</taxon>
        <taxon>Naviculisporaceae</taxon>
        <taxon>Rhypophila</taxon>
    </lineage>
</organism>
<evidence type="ECO:0000256" key="1">
    <source>
        <dbReference type="SAM" id="MobiDB-lite"/>
    </source>
</evidence>
<feature type="region of interest" description="Disordered" evidence="1">
    <location>
        <begin position="178"/>
        <end position="228"/>
    </location>
</feature>
<feature type="compositionally biased region" description="Basic and acidic residues" evidence="1">
    <location>
        <begin position="632"/>
        <end position="654"/>
    </location>
</feature>
<feature type="region of interest" description="Disordered" evidence="1">
    <location>
        <begin position="632"/>
        <end position="659"/>
    </location>
</feature>